<comment type="similarity">
    <text evidence="2">Belongs to the UPF0057 (PMP3) family.</text>
</comment>
<evidence type="ECO:0000313" key="8">
    <source>
        <dbReference type="Proteomes" id="UP000322214"/>
    </source>
</evidence>
<keyword evidence="8" id="KW-1185">Reference proteome</keyword>
<dbReference type="GO" id="GO:0016020">
    <property type="term" value="C:membrane"/>
    <property type="evidence" value="ECO:0007669"/>
    <property type="project" value="UniProtKB-SubCell"/>
</dbReference>
<evidence type="ECO:0000256" key="1">
    <source>
        <dbReference type="ARBA" id="ARBA00004370"/>
    </source>
</evidence>
<feature type="transmembrane region" description="Helical" evidence="6">
    <location>
        <begin position="7"/>
        <end position="24"/>
    </location>
</feature>
<keyword evidence="4 6" id="KW-1133">Transmembrane helix</keyword>
<dbReference type="Proteomes" id="UP000322214">
    <property type="component" value="Chromosome"/>
</dbReference>
<keyword evidence="3 6" id="KW-0812">Transmembrane</keyword>
<evidence type="ECO:0000256" key="5">
    <source>
        <dbReference type="ARBA" id="ARBA00023136"/>
    </source>
</evidence>
<dbReference type="EMBL" id="CP042912">
    <property type="protein sequence ID" value="QEG24664.1"/>
    <property type="molecule type" value="Genomic_DNA"/>
</dbReference>
<dbReference type="InterPro" id="IPR000612">
    <property type="entry name" value="PMP3"/>
</dbReference>
<reference evidence="7 8" key="1">
    <citation type="submission" date="2019-08" db="EMBL/GenBank/DDBJ databases">
        <title>Deep-cultivation of Planctomycetes and their phenomic and genomic characterization uncovers novel biology.</title>
        <authorList>
            <person name="Wiegand S."/>
            <person name="Jogler M."/>
            <person name="Boedeker C."/>
            <person name="Pinto D."/>
            <person name="Vollmers J."/>
            <person name="Rivas-Marin E."/>
            <person name="Kohn T."/>
            <person name="Peeters S.H."/>
            <person name="Heuer A."/>
            <person name="Rast P."/>
            <person name="Oberbeckmann S."/>
            <person name="Bunk B."/>
            <person name="Jeske O."/>
            <person name="Meyerdierks A."/>
            <person name="Storesund J.E."/>
            <person name="Kallscheuer N."/>
            <person name="Luecker S."/>
            <person name="Lage O.M."/>
            <person name="Pohl T."/>
            <person name="Merkel B.J."/>
            <person name="Hornburger P."/>
            <person name="Mueller R.-W."/>
            <person name="Bruemmer F."/>
            <person name="Labrenz M."/>
            <person name="Spormann A.M."/>
            <person name="Op den Camp H."/>
            <person name="Overmann J."/>
            <person name="Amann R."/>
            <person name="Jetten M.S.M."/>
            <person name="Mascher T."/>
            <person name="Medema M.H."/>
            <person name="Devos D.P."/>
            <person name="Kaster A.-K."/>
            <person name="Ovreas L."/>
            <person name="Rohde M."/>
            <person name="Galperin M.Y."/>
            <person name="Jogler C."/>
        </authorList>
    </citation>
    <scope>NUCLEOTIDE SEQUENCE [LARGE SCALE GENOMIC DNA]</scope>
    <source>
        <strain evidence="7 8">FC18</strain>
    </source>
</reference>
<evidence type="ECO:0000256" key="4">
    <source>
        <dbReference type="ARBA" id="ARBA00022989"/>
    </source>
</evidence>
<organism evidence="7 8">
    <name type="scientific">Mariniblastus fucicola</name>
    <dbReference type="NCBI Taxonomy" id="980251"/>
    <lineage>
        <taxon>Bacteria</taxon>
        <taxon>Pseudomonadati</taxon>
        <taxon>Planctomycetota</taxon>
        <taxon>Planctomycetia</taxon>
        <taxon>Pirellulales</taxon>
        <taxon>Pirellulaceae</taxon>
        <taxon>Mariniblastus</taxon>
    </lineage>
</organism>
<evidence type="ECO:0000256" key="2">
    <source>
        <dbReference type="ARBA" id="ARBA00009530"/>
    </source>
</evidence>
<evidence type="ECO:0000256" key="6">
    <source>
        <dbReference type="SAM" id="Phobius"/>
    </source>
</evidence>
<sequence>MADFIRIALSVLVPPVGVFLKVGFGGQFWLNLLLTLLFYIPGLCHAVYVIASEPDKAIA</sequence>
<dbReference type="PANTHER" id="PTHR21659">
    <property type="entry name" value="HYDROPHOBIC PROTEIN RCI2 LOW TEMPERATURE AND SALT RESPONSIVE PROTEIN LTI6 -RELATED"/>
    <property type="match status" value="1"/>
</dbReference>
<name>A0A5B9PEJ2_9BACT</name>
<protein>
    <submittedName>
        <fullName evidence="7">Proteolipid membrane potential modulator</fullName>
    </submittedName>
</protein>
<dbReference type="PANTHER" id="PTHR21659:SF42">
    <property type="entry name" value="UPF0057 MEMBRANE PROTEIN ZK632.10-RELATED"/>
    <property type="match status" value="1"/>
</dbReference>
<dbReference type="AlphaFoldDB" id="A0A5B9PEJ2"/>
<evidence type="ECO:0000313" key="7">
    <source>
        <dbReference type="EMBL" id="QEG24664.1"/>
    </source>
</evidence>
<keyword evidence="5 6" id="KW-0472">Membrane</keyword>
<evidence type="ECO:0000256" key="3">
    <source>
        <dbReference type="ARBA" id="ARBA00022692"/>
    </source>
</evidence>
<feature type="transmembrane region" description="Helical" evidence="6">
    <location>
        <begin position="30"/>
        <end position="51"/>
    </location>
</feature>
<comment type="subcellular location">
    <subcellularLocation>
        <location evidence="1">Membrane</location>
    </subcellularLocation>
</comment>
<gene>
    <name evidence="7" type="ORF">MFFC18_45850</name>
</gene>
<dbReference type="STRING" id="980251.GCA_001642875_00984"/>
<accession>A0A5B9PEJ2</accession>
<dbReference type="KEGG" id="mff:MFFC18_45850"/>
<dbReference type="RefSeq" id="WP_075083774.1">
    <property type="nucleotide sequence ID" value="NZ_CP042912.1"/>
</dbReference>
<proteinExistence type="inferred from homology"/>
<dbReference type="Pfam" id="PF01679">
    <property type="entry name" value="Pmp3"/>
    <property type="match status" value="1"/>
</dbReference>